<proteinExistence type="inferred from homology"/>
<dbReference type="GO" id="GO:0016887">
    <property type="term" value="F:ATP hydrolysis activity"/>
    <property type="evidence" value="ECO:0007669"/>
    <property type="project" value="InterPro"/>
</dbReference>
<dbReference type="EMBL" id="CP006841">
    <property type="protein sequence ID" value="ALA67494.1"/>
    <property type="molecule type" value="Genomic_DNA"/>
</dbReference>
<dbReference type="GO" id="GO:0005886">
    <property type="term" value="C:plasma membrane"/>
    <property type="evidence" value="ECO:0007669"/>
    <property type="project" value="UniProtKB-SubCell"/>
</dbReference>
<keyword evidence="5 11" id="KW-0812">Transmembrane</keyword>
<dbReference type="Gene3D" id="3.40.50.300">
    <property type="entry name" value="P-loop containing nucleotide triphosphate hydrolases"/>
    <property type="match status" value="1"/>
</dbReference>
<dbReference type="KEGG" id="clw:CLAC_06830"/>
<evidence type="ECO:0000256" key="5">
    <source>
        <dbReference type="ARBA" id="ARBA00022692"/>
    </source>
</evidence>
<evidence type="ECO:0000256" key="9">
    <source>
        <dbReference type="ARBA" id="ARBA00023136"/>
    </source>
</evidence>
<gene>
    <name evidence="14" type="ORF">CLAC_06830</name>
</gene>
<feature type="transmembrane region" description="Helical" evidence="11">
    <location>
        <begin position="79"/>
        <end position="112"/>
    </location>
</feature>
<dbReference type="FunFam" id="3.40.50.300:FF:000221">
    <property type="entry name" value="Multidrug ABC transporter ATP-binding protein"/>
    <property type="match status" value="1"/>
</dbReference>
<feature type="transmembrane region" description="Helical" evidence="11">
    <location>
        <begin position="32"/>
        <end position="55"/>
    </location>
</feature>
<dbReference type="Pfam" id="PF00005">
    <property type="entry name" value="ABC_tran"/>
    <property type="match status" value="1"/>
</dbReference>
<evidence type="ECO:0000256" key="10">
    <source>
        <dbReference type="ARBA" id="ARBA00023455"/>
    </source>
</evidence>
<keyword evidence="15" id="KW-1185">Reference proteome</keyword>
<comment type="similarity">
    <text evidence="10">Belongs to the ABC transporter superfamily. Siderophore-Fe(3+) uptake transporter (SIUT) (TC 3.A.1.21) family.</text>
</comment>
<dbReference type="InterPro" id="IPR039421">
    <property type="entry name" value="Type_1_exporter"/>
</dbReference>
<dbReference type="AlphaFoldDB" id="A0A0K2H0D5"/>
<feature type="transmembrane region" description="Helical" evidence="11">
    <location>
        <begin position="296"/>
        <end position="318"/>
    </location>
</feature>
<keyword evidence="4" id="KW-0997">Cell inner membrane</keyword>
<dbReference type="SUPFAM" id="SSF52540">
    <property type="entry name" value="P-loop containing nucleoside triphosphate hydrolases"/>
    <property type="match status" value="1"/>
</dbReference>
<dbReference type="PROSITE" id="PS00211">
    <property type="entry name" value="ABC_TRANSPORTER_1"/>
    <property type="match status" value="1"/>
</dbReference>
<dbReference type="Gene3D" id="1.20.1560.10">
    <property type="entry name" value="ABC transporter type 1, transmembrane domain"/>
    <property type="match status" value="1"/>
</dbReference>
<dbReference type="SMART" id="SM00382">
    <property type="entry name" value="AAA"/>
    <property type="match status" value="1"/>
</dbReference>
<keyword evidence="8 11" id="KW-1133">Transmembrane helix</keyword>
<evidence type="ECO:0000256" key="11">
    <source>
        <dbReference type="SAM" id="Phobius"/>
    </source>
</evidence>
<evidence type="ECO:0000256" key="6">
    <source>
        <dbReference type="ARBA" id="ARBA00022741"/>
    </source>
</evidence>
<reference evidence="14 15" key="1">
    <citation type="submission" date="2013-10" db="EMBL/GenBank/DDBJ databases">
        <title>Complete genome sequence of Corynebacterium lactis DSM 45799(T), isolated from raw cow milk.</title>
        <authorList>
            <person name="Ruckert C."/>
            <person name="Albersmeier A."/>
            <person name="Lipski A."/>
            <person name="Kalinowski J."/>
        </authorList>
    </citation>
    <scope>NUCLEOTIDE SEQUENCE [LARGE SCALE GENOMIC DNA]</scope>
    <source>
        <strain evidence="14 15">RW2-5</strain>
    </source>
</reference>
<dbReference type="InterPro" id="IPR011527">
    <property type="entry name" value="ABC1_TM_dom"/>
</dbReference>
<evidence type="ECO:0000256" key="1">
    <source>
        <dbReference type="ARBA" id="ARBA00004429"/>
    </source>
</evidence>
<evidence type="ECO:0000259" key="12">
    <source>
        <dbReference type="PROSITE" id="PS50893"/>
    </source>
</evidence>
<comment type="subcellular location">
    <subcellularLocation>
        <location evidence="1">Cell inner membrane</location>
        <topology evidence="1">Multi-pass membrane protein</topology>
    </subcellularLocation>
</comment>
<evidence type="ECO:0000256" key="7">
    <source>
        <dbReference type="ARBA" id="ARBA00022840"/>
    </source>
</evidence>
<dbReference type="InterPro" id="IPR036640">
    <property type="entry name" value="ABC1_TM_sf"/>
</dbReference>
<evidence type="ECO:0000313" key="15">
    <source>
        <dbReference type="Proteomes" id="UP000058446"/>
    </source>
</evidence>
<dbReference type="GO" id="GO:0140359">
    <property type="term" value="F:ABC-type transporter activity"/>
    <property type="evidence" value="ECO:0007669"/>
    <property type="project" value="InterPro"/>
</dbReference>
<dbReference type="PANTHER" id="PTHR24221:SF590">
    <property type="entry name" value="COMPONENT LINKED WITH THE ASSEMBLY OF CYTOCHROME' TRANSPORT TRANSMEMBRANE ATP-BINDING PROTEIN ABC TRANSPORTER CYDD-RELATED"/>
    <property type="match status" value="1"/>
</dbReference>
<dbReference type="InterPro" id="IPR003439">
    <property type="entry name" value="ABC_transporter-like_ATP-bd"/>
</dbReference>
<dbReference type="InterPro" id="IPR027417">
    <property type="entry name" value="P-loop_NTPase"/>
</dbReference>
<keyword evidence="3" id="KW-1003">Cell membrane</keyword>
<dbReference type="SUPFAM" id="SSF90123">
    <property type="entry name" value="ABC transporter transmembrane region"/>
    <property type="match status" value="1"/>
</dbReference>
<dbReference type="PROSITE" id="PS50929">
    <property type="entry name" value="ABC_TM1F"/>
    <property type="match status" value="1"/>
</dbReference>
<dbReference type="Proteomes" id="UP000058446">
    <property type="component" value="Chromosome"/>
</dbReference>
<evidence type="ECO:0000313" key="14">
    <source>
        <dbReference type="EMBL" id="ALA67494.1"/>
    </source>
</evidence>
<evidence type="ECO:0000256" key="8">
    <source>
        <dbReference type="ARBA" id="ARBA00022989"/>
    </source>
</evidence>
<accession>A0A0K2H0D5</accession>
<feature type="transmembrane region" description="Helical" evidence="11">
    <location>
        <begin position="182"/>
        <end position="201"/>
    </location>
</feature>
<keyword evidence="2" id="KW-0813">Transport</keyword>
<dbReference type="RefSeq" id="WP_053412245.1">
    <property type="nucleotide sequence ID" value="NZ_CP006841.1"/>
</dbReference>
<keyword evidence="7 14" id="KW-0067">ATP-binding</keyword>
<dbReference type="GO" id="GO:0005524">
    <property type="term" value="F:ATP binding"/>
    <property type="evidence" value="ECO:0007669"/>
    <property type="project" value="UniProtKB-KW"/>
</dbReference>
<organism evidence="14 15">
    <name type="scientific">Corynebacterium lactis RW2-5</name>
    <dbReference type="NCBI Taxonomy" id="1408189"/>
    <lineage>
        <taxon>Bacteria</taxon>
        <taxon>Bacillati</taxon>
        <taxon>Actinomycetota</taxon>
        <taxon>Actinomycetes</taxon>
        <taxon>Mycobacteriales</taxon>
        <taxon>Corynebacteriaceae</taxon>
        <taxon>Corynebacterium</taxon>
    </lineage>
</organism>
<dbReference type="PROSITE" id="PS50893">
    <property type="entry name" value="ABC_TRANSPORTER_2"/>
    <property type="match status" value="1"/>
</dbReference>
<evidence type="ECO:0000256" key="4">
    <source>
        <dbReference type="ARBA" id="ARBA00022519"/>
    </source>
</evidence>
<dbReference type="Pfam" id="PF00664">
    <property type="entry name" value="ABC_membrane"/>
    <property type="match status" value="1"/>
</dbReference>
<evidence type="ECO:0000256" key="2">
    <source>
        <dbReference type="ARBA" id="ARBA00022448"/>
    </source>
</evidence>
<dbReference type="STRING" id="1408189.CLAC_06830"/>
<dbReference type="InterPro" id="IPR017871">
    <property type="entry name" value="ABC_transporter-like_CS"/>
</dbReference>
<dbReference type="PATRIC" id="fig|1408189.4.peg.1362"/>
<dbReference type="PANTHER" id="PTHR24221">
    <property type="entry name" value="ATP-BINDING CASSETTE SUB-FAMILY B"/>
    <property type="match status" value="1"/>
</dbReference>
<dbReference type="InterPro" id="IPR003593">
    <property type="entry name" value="AAA+_ATPase"/>
</dbReference>
<feature type="transmembrane region" description="Helical" evidence="11">
    <location>
        <begin position="263"/>
        <end position="290"/>
    </location>
</feature>
<dbReference type="OrthoDB" id="9806127at2"/>
<keyword evidence="6" id="KW-0547">Nucleotide-binding</keyword>
<evidence type="ECO:0000256" key="3">
    <source>
        <dbReference type="ARBA" id="ARBA00022475"/>
    </source>
</evidence>
<feature type="domain" description="ABC transporter" evidence="12">
    <location>
        <begin position="376"/>
        <end position="610"/>
    </location>
</feature>
<feature type="domain" description="ABC transmembrane type-1" evidence="13">
    <location>
        <begin position="34"/>
        <end position="325"/>
    </location>
</feature>
<sequence>MTGQSSGTAASRPDYASAPRLLRKHLGGRGPLLALAVACGIVAGIAEVVPAWAMWKAVTAIVQAESPFRTGAAASAKTILSVALVCLVAVGLKAVFFAVSTGLAHLVAFDVIAEIRLKLGRTWNSMSVGDVARIHSARAKTIALDHCEKLELFIAHAVPEAAAALTVWLSVTLWLFIVDWRLATATVVLVPLAFATMLHAMRSNGHRMGQWVAANGAMGAAIVDFLTAMPVIRVFNRTGDEHKRTSDAVRLNAKLQSDWGRAFVTWGAPFSTLVASSIAVIAPTAAWLLATSSVDVPTVLLFLVLGPTYPVPLVTLFYRLVALPMLSNGAVEIEHQLAGNHGNTEKSAFDSELGSGSEVANCTTSTVMQETSASEVRVEHVSFSYDAGKPALEDVSFTAQAGKVTALVGLSGAGKSTVGELIAGFYTPDSGRISIGGVDISTLKEADLHSQIAAVFQKPHLMAGTIRENVTLARPEVPEDQLRAALHAAAADEFIDTLPDGLDTVLGEGGSGLSGGQRQRLAIARAFVADRPILILDEATAATDPENEELIQKGLARLARGRTVIVIAHRLGTIRHADCINVMDKGKIVESGTHEELLETDGYYARLWNGADSGADHEEREGATR</sequence>
<keyword evidence="9 11" id="KW-0472">Membrane</keyword>
<protein>
    <submittedName>
        <fullName evidence="14">Multidrug ABC transporter ATP-binding protein</fullName>
    </submittedName>
</protein>
<evidence type="ECO:0000259" key="13">
    <source>
        <dbReference type="PROSITE" id="PS50929"/>
    </source>
</evidence>
<name>A0A0K2H0D5_9CORY</name>